<dbReference type="Proteomes" id="UP000008281">
    <property type="component" value="Unassembled WGS sequence"/>
</dbReference>
<dbReference type="AlphaFoldDB" id="E3N879"/>
<dbReference type="HOGENOM" id="CLU_1760486_0_0_1"/>
<dbReference type="InterPro" id="IPR041426">
    <property type="entry name" value="Mos1_HTH"/>
</dbReference>
<evidence type="ECO:0000313" key="3">
    <source>
        <dbReference type="EMBL" id="EFO89333.1"/>
    </source>
</evidence>
<gene>
    <name evidence="3" type="ORF">CRE_15664</name>
</gene>
<protein>
    <recommendedName>
        <fullName evidence="5">F-box domain-containing protein</fullName>
    </recommendedName>
</protein>
<proteinExistence type="predicted"/>
<dbReference type="Pfam" id="PF00646">
    <property type="entry name" value="F-box"/>
    <property type="match status" value="1"/>
</dbReference>
<evidence type="ECO:0008006" key="5">
    <source>
        <dbReference type="Google" id="ProtNLM"/>
    </source>
</evidence>
<dbReference type="Pfam" id="PF17906">
    <property type="entry name" value="HTH_48"/>
    <property type="match status" value="1"/>
</dbReference>
<reference evidence="3" key="1">
    <citation type="submission" date="2007-07" db="EMBL/GenBank/DDBJ databases">
        <title>PCAP assembly of the Caenorhabditis remanei genome.</title>
        <authorList>
            <consortium name="The Caenorhabditis remanei Sequencing Consortium"/>
            <person name="Wilson R.K."/>
        </authorList>
    </citation>
    <scope>NUCLEOTIDE SEQUENCE [LARGE SCALE GENOMIC DNA]</scope>
    <source>
        <strain evidence="3">PB4641</strain>
    </source>
</reference>
<accession>E3N879</accession>
<dbReference type="InterPro" id="IPR001810">
    <property type="entry name" value="F-box_dom"/>
</dbReference>
<evidence type="ECO:0000313" key="4">
    <source>
        <dbReference type="Proteomes" id="UP000008281"/>
    </source>
</evidence>
<name>E3N879_CAERE</name>
<dbReference type="InParanoid" id="E3N879"/>
<organism evidence="4">
    <name type="scientific">Caenorhabditis remanei</name>
    <name type="common">Caenorhabditis vulgaris</name>
    <dbReference type="NCBI Taxonomy" id="31234"/>
    <lineage>
        <taxon>Eukaryota</taxon>
        <taxon>Metazoa</taxon>
        <taxon>Ecdysozoa</taxon>
        <taxon>Nematoda</taxon>
        <taxon>Chromadorea</taxon>
        <taxon>Rhabditida</taxon>
        <taxon>Rhabditina</taxon>
        <taxon>Rhabditomorpha</taxon>
        <taxon>Rhabditoidea</taxon>
        <taxon>Rhabditidae</taxon>
        <taxon>Peloderinae</taxon>
        <taxon>Caenorhabditis</taxon>
    </lineage>
</organism>
<dbReference type="SUPFAM" id="SSF81383">
    <property type="entry name" value="F-box domain"/>
    <property type="match status" value="1"/>
</dbReference>
<evidence type="ECO:0000259" key="1">
    <source>
        <dbReference type="Pfam" id="PF00646"/>
    </source>
</evidence>
<feature type="domain" description="F-box" evidence="1">
    <location>
        <begin position="95"/>
        <end position="130"/>
    </location>
</feature>
<sequence>MVLTPAEICRNHAVRSCILAEVIARNPIEIAYRNLCTKLGESAIEYLEFDYWYYRFYEGNHSLECDFNMKYVSWGKYSILIEKFRHNPKYRLLTTLPTDIILEISQCLDSEERLAFRQVSLGMKHICNAVPVELALSSLLVYEDKLEF</sequence>
<evidence type="ECO:0000259" key="2">
    <source>
        <dbReference type="Pfam" id="PF17906"/>
    </source>
</evidence>
<dbReference type="EMBL" id="DS268554">
    <property type="protein sequence ID" value="EFO89333.1"/>
    <property type="molecule type" value="Genomic_DNA"/>
</dbReference>
<feature type="domain" description="Mos1 transposase HTH" evidence="2">
    <location>
        <begin position="12"/>
        <end position="60"/>
    </location>
</feature>
<dbReference type="InterPro" id="IPR036047">
    <property type="entry name" value="F-box-like_dom_sf"/>
</dbReference>
<keyword evidence="4" id="KW-1185">Reference proteome</keyword>
<dbReference type="OrthoDB" id="5859751at2759"/>